<protein>
    <submittedName>
        <fullName evidence="1">Uncharacterized protein</fullName>
    </submittedName>
</protein>
<keyword evidence="2" id="KW-1185">Reference proteome</keyword>
<dbReference type="AlphaFoldDB" id="A0A4C1W141"/>
<dbReference type="Proteomes" id="UP000299102">
    <property type="component" value="Unassembled WGS sequence"/>
</dbReference>
<comment type="caution">
    <text evidence="1">The sequence shown here is derived from an EMBL/GenBank/DDBJ whole genome shotgun (WGS) entry which is preliminary data.</text>
</comment>
<name>A0A4C1W141_EUMVA</name>
<proteinExistence type="predicted"/>
<accession>A0A4C1W141</accession>
<evidence type="ECO:0000313" key="2">
    <source>
        <dbReference type="Proteomes" id="UP000299102"/>
    </source>
</evidence>
<dbReference type="EMBL" id="BGZK01000462">
    <property type="protein sequence ID" value="GBP45018.1"/>
    <property type="molecule type" value="Genomic_DNA"/>
</dbReference>
<evidence type="ECO:0000313" key="1">
    <source>
        <dbReference type="EMBL" id="GBP45018.1"/>
    </source>
</evidence>
<sequence>MEAGIVLDTIRVELGVCTFDCLYLGFRLIMNYTVLCDNRRNERERETTIARTVRQLKRRFVTNYLDVLPLHRSPPSTDRVINTTQQLSATFGAYDCEVVGAKTASGRRPLKTPARGPAARRTSCFSRVLNSMIYANTDEHLL</sequence>
<gene>
    <name evidence="1" type="ORF">EVAR_33447_1</name>
</gene>
<organism evidence="1 2">
    <name type="scientific">Eumeta variegata</name>
    <name type="common">Bagworm moth</name>
    <name type="synonym">Eumeta japonica</name>
    <dbReference type="NCBI Taxonomy" id="151549"/>
    <lineage>
        <taxon>Eukaryota</taxon>
        <taxon>Metazoa</taxon>
        <taxon>Ecdysozoa</taxon>
        <taxon>Arthropoda</taxon>
        <taxon>Hexapoda</taxon>
        <taxon>Insecta</taxon>
        <taxon>Pterygota</taxon>
        <taxon>Neoptera</taxon>
        <taxon>Endopterygota</taxon>
        <taxon>Lepidoptera</taxon>
        <taxon>Glossata</taxon>
        <taxon>Ditrysia</taxon>
        <taxon>Tineoidea</taxon>
        <taxon>Psychidae</taxon>
        <taxon>Oiketicinae</taxon>
        <taxon>Eumeta</taxon>
    </lineage>
</organism>
<reference evidence="1 2" key="1">
    <citation type="journal article" date="2019" name="Commun. Biol.">
        <title>The bagworm genome reveals a unique fibroin gene that provides high tensile strength.</title>
        <authorList>
            <person name="Kono N."/>
            <person name="Nakamura H."/>
            <person name="Ohtoshi R."/>
            <person name="Tomita M."/>
            <person name="Numata K."/>
            <person name="Arakawa K."/>
        </authorList>
    </citation>
    <scope>NUCLEOTIDE SEQUENCE [LARGE SCALE GENOMIC DNA]</scope>
</reference>